<dbReference type="GO" id="GO:0009738">
    <property type="term" value="P:abscisic acid-activated signaling pathway"/>
    <property type="evidence" value="ECO:0007669"/>
    <property type="project" value="UniProtKB-KW"/>
</dbReference>
<protein>
    <recommendedName>
        <fullName evidence="2">Bet v I/Major latex protein domain-containing protein</fullName>
    </recommendedName>
</protein>
<evidence type="ECO:0000313" key="4">
    <source>
        <dbReference type="Proteomes" id="UP000822688"/>
    </source>
</evidence>
<dbReference type="Pfam" id="PF00407">
    <property type="entry name" value="Bet_v_1"/>
    <property type="match status" value="1"/>
</dbReference>
<gene>
    <name evidence="3" type="ORF">KC19_9G107900</name>
</gene>
<evidence type="ECO:0000313" key="3">
    <source>
        <dbReference type="EMBL" id="KAG0561980.1"/>
    </source>
</evidence>
<dbReference type="PANTHER" id="PTHR31213:SF24">
    <property type="entry name" value="OS08G0374000 PROTEIN"/>
    <property type="match status" value="1"/>
</dbReference>
<dbReference type="GO" id="GO:0004864">
    <property type="term" value="F:protein phosphatase inhibitor activity"/>
    <property type="evidence" value="ECO:0007669"/>
    <property type="project" value="UniProtKB-KW"/>
</dbReference>
<dbReference type="GO" id="GO:0005634">
    <property type="term" value="C:nucleus"/>
    <property type="evidence" value="ECO:0007669"/>
    <property type="project" value="UniProtKB-SubCell"/>
</dbReference>
<dbReference type="PANTHER" id="PTHR31213">
    <property type="entry name" value="OS08G0374000 PROTEIN-RELATED"/>
    <property type="match status" value="1"/>
</dbReference>
<name>A0A8T0GSL6_CERPU</name>
<reference evidence="3" key="1">
    <citation type="submission" date="2020-06" db="EMBL/GenBank/DDBJ databases">
        <title>WGS assembly of Ceratodon purpureus strain R40.</title>
        <authorList>
            <person name="Carey S.B."/>
            <person name="Jenkins J."/>
            <person name="Shu S."/>
            <person name="Lovell J.T."/>
            <person name="Sreedasyam A."/>
            <person name="Maumus F."/>
            <person name="Tiley G.P."/>
            <person name="Fernandez-Pozo N."/>
            <person name="Barry K."/>
            <person name="Chen C."/>
            <person name="Wang M."/>
            <person name="Lipzen A."/>
            <person name="Daum C."/>
            <person name="Saski C.A."/>
            <person name="Payton A.C."/>
            <person name="Mcbreen J.C."/>
            <person name="Conrad R.E."/>
            <person name="Kollar L.M."/>
            <person name="Olsson S."/>
            <person name="Huttunen S."/>
            <person name="Landis J.B."/>
            <person name="Wickett N.J."/>
            <person name="Johnson M.G."/>
            <person name="Rensing S.A."/>
            <person name="Grimwood J."/>
            <person name="Schmutz J."/>
            <person name="Mcdaniel S.F."/>
        </authorList>
    </citation>
    <scope>NUCLEOTIDE SEQUENCE</scope>
    <source>
        <strain evidence="3">R40</strain>
    </source>
</reference>
<dbReference type="Gene3D" id="3.30.530.20">
    <property type="match status" value="2"/>
</dbReference>
<dbReference type="FunFam" id="3.30.530.20:FF:000007">
    <property type="entry name" value="Major pollen allergen Bet v 1-A"/>
    <property type="match status" value="2"/>
</dbReference>
<dbReference type="GO" id="GO:0005737">
    <property type="term" value="C:cytoplasm"/>
    <property type="evidence" value="ECO:0007669"/>
    <property type="project" value="UniProtKB-SubCell"/>
</dbReference>
<dbReference type="InterPro" id="IPR000916">
    <property type="entry name" value="Bet_v_I/MLP"/>
</dbReference>
<proteinExistence type="inferred from homology"/>
<dbReference type="GO" id="GO:0010427">
    <property type="term" value="F:abscisic acid binding"/>
    <property type="evidence" value="ECO:0007669"/>
    <property type="project" value="InterPro"/>
</dbReference>
<accession>A0A8T0GSL6</accession>
<evidence type="ECO:0000259" key="2">
    <source>
        <dbReference type="Pfam" id="PF00407"/>
    </source>
</evidence>
<comment type="caution">
    <text evidence="3">The sequence shown here is derived from an EMBL/GenBank/DDBJ whole genome shotgun (WGS) entry which is preliminary data.</text>
</comment>
<sequence length="290" mass="31517">MAQTLSHTELLNCGAQDAWECCKHSDKVLPDLLPEYFASSEILEGNGGPGTVRVLHFGPAIPQAGAAKERLDKVDESTRTLVYTVVEGDPRYTNFTAEVHFEPKGESQTEATWTAKYDTVGEAGPPEHVKNISILIFKTFEKAIQAKKTTSHSETLDASPDAIWSAHKQENTLLPKALPHIFESITYIQGSGEPGSVRICKMGPAIPNGGEVMERTDMLDDATKKAGYTVLKGDPRFKHVSAVVQYLPGPTEGTTTATWAATFVPVEENGTLDNRFIVAVWKAFEAAAKA</sequence>
<dbReference type="GO" id="GO:0006952">
    <property type="term" value="P:defense response"/>
    <property type="evidence" value="ECO:0007669"/>
    <property type="project" value="InterPro"/>
</dbReference>
<organism evidence="3 4">
    <name type="scientific">Ceratodon purpureus</name>
    <name type="common">Fire moss</name>
    <name type="synonym">Dicranum purpureum</name>
    <dbReference type="NCBI Taxonomy" id="3225"/>
    <lineage>
        <taxon>Eukaryota</taxon>
        <taxon>Viridiplantae</taxon>
        <taxon>Streptophyta</taxon>
        <taxon>Embryophyta</taxon>
        <taxon>Bryophyta</taxon>
        <taxon>Bryophytina</taxon>
        <taxon>Bryopsida</taxon>
        <taxon>Dicranidae</taxon>
        <taxon>Pseudoditrichales</taxon>
        <taxon>Ditrichaceae</taxon>
        <taxon>Ceratodon</taxon>
    </lineage>
</organism>
<dbReference type="OrthoDB" id="1858121at2759"/>
<dbReference type="InterPro" id="IPR023393">
    <property type="entry name" value="START-like_dom_sf"/>
</dbReference>
<dbReference type="Proteomes" id="UP000822688">
    <property type="component" value="Chromosome 9"/>
</dbReference>
<dbReference type="GO" id="GO:0038023">
    <property type="term" value="F:signaling receptor activity"/>
    <property type="evidence" value="ECO:0007669"/>
    <property type="project" value="InterPro"/>
</dbReference>
<evidence type="ECO:0000256" key="1">
    <source>
        <dbReference type="ARBA" id="ARBA00009744"/>
    </source>
</evidence>
<comment type="similarity">
    <text evidence="1">Belongs to the BetVI family.</text>
</comment>
<dbReference type="EMBL" id="CM026430">
    <property type="protein sequence ID" value="KAG0561980.1"/>
    <property type="molecule type" value="Genomic_DNA"/>
</dbReference>
<keyword evidence="4" id="KW-1185">Reference proteome</keyword>
<dbReference type="AlphaFoldDB" id="A0A8T0GSL6"/>
<dbReference type="SUPFAM" id="SSF55961">
    <property type="entry name" value="Bet v1-like"/>
    <property type="match status" value="2"/>
</dbReference>
<dbReference type="CDD" id="cd07816">
    <property type="entry name" value="Bet_v1-like"/>
    <property type="match status" value="1"/>
</dbReference>
<dbReference type="InterPro" id="IPR050279">
    <property type="entry name" value="Plant_def-hormone_signal"/>
</dbReference>
<dbReference type="InterPro" id="IPR024949">
    <property type="entry name" value="Bet_v_I_allergen"/>
</dbReference>
<dbReference type="PRINTS" id="PR00634">
    <property type="entry name" value="BETALLERGEN"/>
</dbReference>
<feature type="domain" description="Bet v I/Major latex protein" evidence="2">
    <location>
        <begin position="14"/>
        <end position="143"/>
    </location>
</feature>